<reference evidence="2 3" key="1">
    <citation type="journal article" date="2024" name="G3 (Bethesda)">
        <title>Genome assembly of Hibiscus sabdariffa L. provides insights into metabolisms of medicinal natural products.</title>
        <authorList>
            <person name="Kim T."/>
        </authorList>
    </citation>
    <scope>NUCLEOTIDE SEQUENCE [LARGE SCALE GENOMIC DNA]</scope>
    <source>
        <strain evidence="2">TK-2024</strain>
        <tissue evidence="2">Old leaves</tissue>
    </source>
</reference>
<protein>
    <submittedName>
        <fullName evidence="2">Uncharacterized protein</fullName>
    </submittedName>
</protein>
<name>A0ABR2U003_9ROSI</name>
<proteinExistence type="predicted"/>
<keyword evidence="3" id="KW-1185">Reference proteome</keyword>
<gene>
    <name evidence="2" type="ORF">V6N11_071398</name>
</gene>
<dbReference type="EMBL" id="JBBPBN010000003">
    <property type="protein sequence ID" value="KAK9043047.1"/>
    <property type="molecule type" value="Genomic_DNA"/>
</dbReference>
<dbReference type="Proteomes" id="UP001396334">
    <property type="component" value="Unassembled WGS sequence"/>
</dbReference>
<evidence type="ECO:0000313" key="2">
    <source>
        <dbReference type="EMBL" id="KAK9043047.1"/>
    </source>
</evidence>
<evidence type="ECO:0000256" key="1">
    <source>
        <dbReference type="SAM" id="MobiDB-lite"/>
    </source>
</evidence>
<comment type="caution">
    <text evidence="2">The sequence shown here is derived from an EMBL/GenBank/DDBJ whole genome shotgun (WGS) entry which is preliminary data.</text>
</comment>
<organism evidence="2 3">
    <name type="scientific">Hibiscus sabdariffa</name>
    <name type="common">roselle</name>
    <dbReference type="NCBI Taxonomy" id="183260"/>
    <lineage>
        <taxon>Eukaryota</taxon>
        <taxon>Viridiplantae</taxon>
        <taxon>Streptophyta</taxon>
        <taxon>Embryophyta</taxon>
        <taxon>Tracheophyta</taxon>
        <taxon>Spermatophyta</taxon>
        <taxon>Magnoliopsida</taxon>
        <taxon>eudicotyledons</taxon>
        <taxon>Gunneridae</taxon>
        <taxon>Pentapetalae</taxon>
        <taxon>rosids</taxon>
        <taxon>malvids</taxon>
        <taxon>Malvales</taxon>
        <taxon>Malvaceae</taxon>
        <taxon>Malvoideae</taxon>
        <taxon>Hibiscus</taxon>
    </lineage>
</organism>
<sequence length="170" mass="19263">MYWRQKKKQDGEGSNVKHESMVESLKPNQDWNGEIIPIRVWEVEYPYKLEHSEDLSAGLSVEEDESIHVQWDLGVEAVVSATTLNPSPISNNKTINSKETVVPNSTEMNYDQTRLEQSKHVDLRVCGSQTIGIEVVSDAYTGLIIHSDVKLPKLDVMQLTELHPYDWAVG</sequence>
<accession>A0ABR2U003</accession>
<evidence type="ECO:0000313" key="3">
    <source>
        <dbReference type="Proteomes" id="UP001396334"/>
    </source>
</evidence>
<feature type="compositionally biased region" description="Basic and acidic residues" evidence="1">
    <location>
        <begin position="8"/>
        <end position="21"/>
    </location>
</feature>
<feature type="region of interest" description="Disordered" evidence="1">
    <location>
        <begin position="1"/>
        <end position="21"/>
    </location>
</feature>